<dbReference type="SMART" id="SM00387">
    <property type="entry name" value="HATPase_c"/>
    <property type="match status" value="1"/>
</dbReference>
<evidence type="ECO:0000259" key="5">
    <source>
        <dbReference type="PROSITE" id="PS50109"/>
    </source>
</evidence>
<dbReference type="PANTHER" id="PTHR43547">
    <property type="entry name" value="TWO-COMPONENT HISTIDINE KINASE"/>
    <property type="match status" value="1"/>
</dbReference>
<comment type="catalytic activity">
    <reaction evidence="1">
        <text>ATP + protein L-histidine = ADP + protein N-phospho-L-histidine.</text>
        <dbReference type="EC" id="2.7.13.3"/>
    </reaction>
</comment>
<dbReference type="PANTHER" id="PTHR43547:SF2">
    <property type="entry name" value="HYBRID SIGNAL TRANSDUCTION HISTIDINE KINASE C"/>
    <property type="match status" value="1"/>
</dbReference>
<name>A0A561PT54_9BACT</name>
<dbReference type="InterPro" id="IPR004358">
    <property type="entry name" value="Sig_transdc_His_kin-like_C"/>
</dbReference>
<dbReference type="EMBL" id="VIWO01000003">
    <property type="protein sequence ID" value="TWF41300.1"/>
    <property type="molecule type" value="Genomic_DNA"/>
</dbReference>
<dbReference type="SUPFAM" id="SSF47384">
    <property type="entry name" value="Homodimeric domain of signal transducing histidine kinase"/>
    <property type="match status" value="1"/>
</dbReference>
<keyword evidence="4" id="KW-0472">Membrane</keyword>
<dbReference type="InterPro" id="IPR003661">
    <property type="entry name" value="HisK_dim/P_dom"/>
</dbReference>
<protein>
    <recommendedName>
        <fullName evidence="2">histidine kinase</fullName>
        <ecNumber evidence="2">2.7.13.3</ecNumber>
    </recommendedName>
</protein>
<evidence type="ECO:0000256" key="3">
    <source>
        <dbReference type="ARBA" id="ARBA00022553"/>
    </source>
</evidence>
<dbReference type="RefSeq" id="WP_145668300.1">
    <property type="nucleotide sequence ID" value="NZ_VIWO01000003.1"/>
</dbReference>
<dbReference type="CDD" id="cd00082">
    <property type="entry name" value="HisKA"/>
    <property type="match status" value="1"/>
</dbReference>
<dbReference type="InterPro" id="IPR003594">
    <property type="entry name" value="HATPase_dom"/>
</dbReference>
<dbReference type="EC" id="2.7.13.3" evidence="2"/>
<dbReference type="OrthoDB" id="9810447at2"/>
<dbReference type="GO" id="GO:0000155">
    <property type="term" value="F:phosphorelay sensor kinase activity"/>
    <property type="evidence" value="ECO:0007669"/>
    <property type="project" value="InterPro"/>
</dbReference>
<dbReference type="Gene3D" id="3.30.565.10">
    <property type="entry name" value="Histidine kinase-like ATPase, C-terminal domain"/>
    <property type="match status" value="1"/>
</dbReference>
<dbReference type="InterPro" id="IPR036097">
    <property type="entry name" value="HisK_dim/P_sf"/>
</dbReference>
<accession>A0A561PT54</accession>
<comment type="caution">
    <text evidence="6">The sequence shown here is derived from an EMBL/GenBank/DDBJ whole genome shotgun (WGS) entry which is preliminary data.</text>
</comment>
<dbReference type="InterPro" id="IPR005467">
    <property type="entry name" value="His_kinase_dom"/>
</dbReference>
<gene>
    <name evidence="6" type="ORF">FHW36_103104</name>
</gene>
<dbReference type="SMART" id="SM00388">
    <property type="entry name" value="HisKA"/>
    <property type="match status" value="1"/>
</dbReference>
<evidence type="ECO:0000313" key="6">
    <source>
        <dbReference type="EMBL" id="TWF41300.1"/>
    </source>
</evidence>
<keyword evidence="4" id="KW-0812">Transmembrane</keyword>
<feature type="domain" description="Histidine kinase" evidence="5">
    <location>
        <begin position="221"/>
        <end position="437"/>
    </location>
</feature>
<dbReference type="Pfam" id="PF02518">
    <property type="entry name" value="HATPase_c"/>
    <property type="match status" value="1"/>
</dbReference>
<feature type="transmembrane region" description="Helical" evidence="4">
    <location>
        <begin position="57"/>
        <end position="77"/>
    </location>
</feature>
<evidence type="ECO:0000256" key="1">
    <source>
        <dbReference type="ARBA" id="ARBA00000085"/>
    </source>
</evidence>
<evidence type="ECO:0000256" key="4">
    <source>
        <dbReference type="SAM" id="Phobius"/>
    </source>
</evidence>
<dbReference type="Pfam" id="PF00512">
    <property type="entry name" value="HisKA"/>
    <property type="match status" value="1"/>
</dbReference>
<proteinExistence type="predicted"/>
<feature type="transmembrane region" description="Helical" evidence="4">
    <location>
        <begin position="173"/>
        <end position="190"/>
    </location>
</feature>
<reference evidence="6 7" key="1">
    <citation type="submission" date="2019-06" db="EMBL/GenBank/DDBJ databases">
        <title>Sorghum-associated microbial communities from plants grown in Nebraska, USA.</title>
        <authorList>
            <person name="Schachtman D."/>
        </authorList>
    </citation>
    <scope>NUCLEOTIDE SEQUENCE [LARGE SCALE GENOMIC DNA]</scope>
    <source>
        <strain evidence="6 7">1209</strain>
    </source>
</reference>
<feature type="transmembrane region" description="Helical" evidence="4">
    <location>
        <begin position="134"/>
        <end position="153"/>
    </location>
</feature>
<keyword evidence="7" id="KW-1185">Reference proteome</keyword>
<sequence>MSINSNRNLSQRVQGMVHNIVGDPLHFSLENRIFNTICAIAIFIITFNIPYNYATGLTVTSLIFSILTLVFGFIYYLSRCRKQVNLGVALAVISTNVMFAVNYFYSSGIEGASLLSFTLAFFLTMLISPSKQYYWWLAFNLVTVIGLICYEYYYPGAILNVYHTRGDIFADMTPTYITCILAIFVGTVYLKNAYNQEKKRGEEKNRKLELLNSEKSKLFSLISHDLRNPLASIQSYLQLMRDIELDAENKAQIETELLYVVNSTQEMLYNILVWSKTQMDGLNTHLTPVDVATAIHPILKINKMAVAKKKIALDINIDASIKVMADMNMLQLIVRNLVGNAAKFTPAGGAIYIRTSRTADAKCRIEVKDSGKGIDPARQADIFSLKVRSTFGTDNEKGTGLGLFLCKEYTLAQQGQIWFESNETGGSSFFLELPLAGN</sequence>
<keyword evidence="4" id="KW-1133">Transmembrane helix</keyword>
<dbReference type="AlphaFoldDB" id="A0A561PT54"/>
<dbReference type="Gene3D" id="1.10.287.130">
    <property type="match status" value="1"/>
</dbReference>
<keyword evidence="3" id="KW-0597">Phosphoprotein</keyword>
<dbReference type="PROSITE" id="PS50109">
    <property type="entry name" value="HIS_KIN"/>
    <property type="match status" value="1"/>
</dbReference>
<organism evidence="6 7">
    <name type="scientific">Chitinophaga polysaccharea</name>
    <dbReference type="NCBI Taxonomy" id="1293035"/>
    <lineage>
        <taxon>Bacteria</taxon>
        <taxon>Pseudomonadati</taxon>
        <taxon>Bacteroidota</taxon>
        <taxon>Chitinophagia</taxon>
        <taxon>Chitinophagales</taxon>
        <taxon>Chitinophagaceae</taxon>
        <taxon>Chitinophaga</taxon>
    </lineage>
</organism>
<dbReference type="Proteomes" id="UP000320811">
    <property type="component" value="Unassembled WGS sequence"/>
</dbReference>
<evidence type="ECO:0000256" key="2">
    <source>
        <dbReference type="ARBA" id="ARBA00012438"/>
    </source>
</evidence>
<feature type="transmembrane region" description="Helical" evidence="4">
    <location>
        <begin position="33"/>
        <end position="51"/>
    </location>
</feature>
<feature type="transmembrane region" description="Helical" evidence="4">
    <location>
        <begin position="111"/>
        <end position="127"/>
    </location>
</feature>
<evidence type="ECO:0000313" key="7">
    <source>
        <dbReference type="Proteomes" id="UP000320811"/>
    </source>
</evidence>
<feature type="transmembrane region" description="Helical" evidence="4">
    <location>
        <begin position="84"/>
        <end position="105"/>
    </location>
</feature>
<dbReference type="PRINTS" id="PR00344">
    <property type="entry name" value="BCTRLSENSOR"/>
</dbReference>
<dbReference type="InterPro" id="IPR036890">
    <property type="entry name" value="HATPase_C_sf"/>
</dbReference>
<dbReference type="SUPFAM" id="SSF55874">
    <property type="entry name" value="ATPase domain of HSP90 chaperone/DNA topoisomerase II/histidine kinase"/>
    <property type="match status" value="1"/>
</dbReference>